<dbReference type="InterPro" id="IPR035892">
    <property type="entry name" value="C2_domain_sf"/>
</dbReference>
<evidence type="ECO:0000256" key="4">
    <source>
        <dbReference type="SAM" id="MobiDB-lite"/>
    </source>
</evidence>
<name>A0ABN9SVE1_9DINO</name>
<organism evidence="7 8">
    <name type="scientific">Prorocentrum cordatum</name>
    <dbReference type="NCBI Taxonomy" id="2364126"/>
    <lineage>
        <taxon>Eukaryota</taxon>
        <taxon>Sar</taxon>
        <taxon>Alveolata</taxon>
        <taxon>Dinophyceae</taxon>
        <taxon>Prorocentrales</taxon>
        <taxon>Prorocentraceae</taxon>
        <taxon>Prorocentrum</taxon>
    </lineage>
</organism>
<dbReference type="CDD" id="cd00030">
    <property type="entry name" value="C2"/>
    <property type="match status" value="1"/>
</dbReference>
<sequence length="757" mass="80449">MNAMPSCLAVATSLHSTGDCAGAGVPPQLSCRRARLPLVVSSPSQAMVQERSGAQRTGQSVIARCSLPAVAAASAVLLPVGILAYALARVRRRLARQERRNQELLIDCQQAEALSDDLQQRLDMVERAGAAALDVLAKVVPQAPLRKRNGLSLSDEDDAALRKAQEALETVLRSPPQEAPSLAPPGDGTAIKTGLRTYIYRSTSGVGAVNAFLQEVWPGATEFIQHTVEDVIQEAFSSLPLPLNKLGFERLEFGSRSLKLEDVQVRGGNMKGDAGHDVEIAARMRWNTDIWRRGAKGLGRFGLSHLDLDGRLVVYLKRQVPEPPFFEGCRVFLVDRPVIKFELRGRVLAMPVPALQYLLEQLVRREIARQLVLPMAVFPLATTEKWEGGLWYNVSRIVPDGLLFVRVLRASGLPSSDWLTESDPYVRLSLGVAEWRSAVCGEGGSCPEWADEEGLFLVHDVPEQTLQVEVFDADFAKQDDLLATALLRARELVQAGPGEQSVRLERAPLFKSTTSPCISASPRAGSPSSPAARARAGARGPPRSSSRAGRRGAGRGLPPRRGRAARGADGGADAGDEGGPGRCRRRGAVAGGARAALAARAGASAPHPWPRVRGRREVGRAVLPPPRAGAEAAAPASLQLAGAQVAERGALVRAGGAAVGLTAGAPALGAERRGAGLGAHGLGRSPAPCLASLGRAHCSRRGPRPTEGLDHPAVFACARGEFDASSTRTRRGFGLDPTRSTRIRRDFHAAAGVTGQR</sequence>
<dbReference type="SUPFAM" id="SSF49562">
    <property type="entry name" value="C2 domain (Calcium/lipid-binding domain, CaLB)"/>
    <property type="match status" value="1"/>
</dbReference>
<evidence type="ECO:0000256" key="2">
    <source>
        <dbReference type="ARBA" id="ARBA00022989"/>
    </source>
</evidence>
<dbReference type="PANTHER" id="PTHR45761">
    <property type="entry name" value="EXTENDED SYNAPTOTAGMIN-LIKE PROTEIN 2, ISOFORM C"/>
    <property type="match status" value="1"/>
</dbReference>
<feature type="region of interest" description="Disordered" evidence="4">
    <location>
        <begin position="513"/>
        <end position="587"/>
    </location>
</feature>
<gene>
    <name evidence="7" type="ORF">PCOR1329_LOCUS32955</name>
</gene>
<keyword evidence="2 5" id="KW-1133">Transmembrane helix</keyword>
<evidence type="ECO:0000259" key="6">
    <source>
        <dbReference type="PROSITE" id="PS50004"/>
    </source>
</evidence>
<reference evidence="7" key="1">
    <citation type="submission" date="2023-10" db="EMBL/GenBank/DDBJ databases">
        <authorList>
            <person name="Chen Y."/>
            <person name="Shah S."/>
            <person name="Dougan E. K."/>
            <person name="Thang M."/>
            <person name="Chan C."/>
        </authorList>
    </citation>
    <scope>NUCLEOTIDE SEQUENCE [LARGE SCALE GENOMIC DNA]</scope>
</reference>
<evidence type="ECO:0000313" key="8">
    <source>
        <dbReference type="Proteomes" id="UP001189429"/>
    </source>
</evidence>
<dbReference type="InterPro" id="IPR051634">
    <property type="entry name" value="Extended_Synaptotagmin"/>
</dbReference>
<accession>A0ABN9SVE1</accession>
<keyword evidence="5" id="KW-0472">Membrane</keyword>
<feature type="domain" description="C2" evidence="6">
    <location>
        <begin position="382"/>
        <end position="502"/>
    </location>
</feature>
<dbReference type="Proteomes" id="UP001189429">
    <property type="component" value="Unassembled WGS sequence"/>
</dbReference>
<comment type="caution">
    <text evidence="7">The sequence shown here is derived from an EMBL/GenBank/DDBJ whole genome shotgun (WGS) entry which is preliminary data.</text>
</comment>
<proteinExistence type="predicted"/>
<dbReference type="EMBL" id="CAUYUJ010013603">
    <property type="protein sequence ID" value="CAK0836487.1"/>
    <property type="molecule type" value="Genomic_DNA"/>
</dbReference>
<dbReference type="PANTHER" id="PTHR45761:SF1">
    <property type="entry name" value="EXTENDED SYNAPTOTAGMIN-LIKE PROTEIN 2, ISOFORM C"/>
    <property type="match status" value="1"/>
</dbReference>
<dbReference type="Pfam" id="PF17047">
    <property type="entry name" value="SMP_LBD"/>
    <property type="match status" value="1"/>
</dbReference>
<evidence type="ECO:0000256" key="3">
    <source>
        <dbReference type="SAM" id="Coils"/>
    </source>
</evidence>
<protein>
    <recommendedName>
        <fullName evidence="6">C2 domain-containing protein</fullName>
    </recommendedName>
</protein>
<feature type="compositionally biased region" description="Basic residues" evidence="4">
    <location>
        <begin position="548"/>
        <end position="564"/>
    </location>
</feature>
<keyword evidence="3" id="KW-0175">Coiled coil</keyword>
<feature type="compositionally biased region" description="Low complexity" evidence="4">
    <location>
        <begin position="519"/>
        <end position="547"/>
    </location>
</feature>
<dbReference type="PROSITE" id="PS50004">
    <property type="entry name" value="C2"/>
    <property type="match status" value="1"/>
</dbReference>
<dbReference type="SMART" id="SM00239">
    <property type="entry name" value="C2"/>
    <property type="match status" value="1"/>
</dbReference>
<keyword evidence="8" id="KW-1185">Reference proteome</keyword>
<feature type="compositionally biased region" description="Gly residues" evidence="4">
    <location>
        <begin position="568"/>
        <end position="581"/>
    </location>
</feature>
<dbReference type="InterPro" id="IPR039010">
    <property type="entry name" value="Synaptotagmin_SMP"/>
</dbReference>
<evidence type="ECO:0000256" key="5">
    <source>
        <dbReference type="SAM" id="Phobius"/>
    </source>
</evidence>
<dbReference type="Pfam" id="PF00168">
    <property type="entry name" value="C2"/>
    <property type="match status" value="1"/>
</dbReference>
<evidence type="ECO:0000313" key="7">
    <source>
        <dbReference type="EMBL" id="CAK0836487.1"/>
    </source>
</evidence>
<feature type="coiled-coil region" evidence="3">
    <location>
        <begin position="87"/>
        <end position="128"/>
    </location>
</feature>
<evidence type="ECO:0000256" key="1">
    <source>
        <dbReference type="ARBA" id="ARBA00022692"/>
    </source>
</evidence>
<dbReference type="InterPro" id="IPR000008">
    <property type="entry name" value="C2_dom"/>
</dbReference>
<dbReference type="Gene3D" id="2.60.40.150">
    <property type="entry name" value="C2 domain"/>
    <property type="match status" value="1"/>
</dbReference>
<feature type="transmembrane region" description="Helical" evidence="5">
    <location>
        <begin position="69"/>
        <end position="90"/>
    </location>
</feature>
<keyword evidence="1 5" id="KW-0812">Transmembrane</keyword>